<dbReference type="Gene3D" id="1.10.1740.10">
    <property type="match status" value="1"/>
</dbReference>
<dbReference type="PANTHER" id="PTHR43133:SF53">
    <property type="entry name" value="ECF RNA POLYMERASE SIGMA-E FACTOR"/>
    <property type="match status" value="1"/>
</dbReference>
<proteinExistence type="inferred from homology"/>
<comment type="similarity">
    <text evidence="1 6">Belongs to the sigma-70 factor family. ECF subfamily.</text>
</comment>
<evidence type="ECO:0000256" key="5">
    <source>
        <dbReference type="ARBA" id="ARBA00023163"/>
    </source>
</evidence>
<evidence type="ECO:0000259" key="7">
    <source>
        <dbReference type="Pfam" id="PF04542"/>
    </source>
</evidence>
<dbReference type="InterPro" id="IPR007627">
    <property type="entry name" value="RNA_pol_sigma70_r2"/>
</dbReference>
<dbReference type="NCBIfam" id="TIGR02937">
    <property type="entry name" value="sigma70-ECF"/>
    <property type="match status" value="1"/>
</dbReference>
<evidence type="ECO:0000256" key="4">
    <source>
        <dbReference type="ARBA" id="ARBA00023125"/>
    </source>
</evidence>
<dbReference type="SUPFAM" id="SSF88946">
    <property type="entry name" value="Sigma2 domain of RNA polymerase sigma factors"/>
    <property type="match status" value="1"/>
</dbReference>
<dbReference type="GO" id="GO:0006352">
    <property type="term" value="P:DNA-templated transcription initiation"/>
    <property type="evidence" value="ECO:0007669"/>
    <property type="project" value="InterPro"/>
</dbReference>
<feature type="domain" description="RNA polymerase sigma factor 70 region 4 type 2" evidence="8">
    <location>
        <begin position="132"/>
        <end position="183"/>
    </location>
</feature>
<dbReference type="Gene3D" id="1.10.10.10">
    <property type="entry name" value="Winged helix-like DNA-binding domain superfamily/Winged helix DNA-binding domain"/>
    <property type="match status" value="1"/>
</dbReference>
<dbReference type="GO" id="GO:0016987">
    <property type="term" value="F:sigma factor activity"/>
    <property type="evidence" value="ECO:0007669"/>
    <property type="project" value="UniProtKB-KW"/>
</dbReference>
<accession>A0A6S6SXD5</accession>
<protein>
    <recommendedName>
        <fullName evidence="6">RNA polymerase sigma factor</fullName>
    </recommendedName>
</protein>
<dbReference type="InterPro" id="IPR039425">
    <property type="entry name" value="RNA_pol_sigma-70-like"/>
</dbReference>
<dbReference type="Pfam" id="PF08281">
    <property type="entry name" value="Sigma70_r4_2"/>
    <property type="match status" value="1"/>
</dbReference>
<evidence type="ECO:0000256" key="6">
    <source>
        <dbReference type="RuleBase" id="RU000716"/>
    </source>
</evidence>
<dbReference type="AlphaFoldDB" id="A0A6S6SXD5"/>
<evidence type="ECO:0000256" key="2">
    <source>
        <dbReference type="ARBA" id="ARBA00023015"/>
    </source>
</evidence>
<dbReference type="Pfam" id="PF04542">
    <property type="entry name" value="Sigma70_r2"/>
    <property type="match status" value="1"/>
</dbReference>
<reference evidence="9" key="1">
    <citation type="submission" date="2020-01" db="EMBL/GenBank/DDBJ databases">
        <authorList>
            <person name="Meier V. D."/>
            <person name="Meier V D."/>
        </authorList>
    </citation>
    <scope>NUCLEOTIDE SEQUENCE</scope>
    <source>
        <strain evidence="9">HLG_WM_MAG_08</strain>
    </source>
</reference>
<keyword evidence="2 6" id="KW-0805">Transcription regulation</keyword>
<dbReference type="SUPFAM" id="SSF88659">
    <property type="entry name" value="Sigma3 and sigma4 domains of RNA polymerase sigma factors"/>
    <property type="match status" value="1"/>
</dbReference>
<keyword evidence="4 6" id="KW-0238">DNA-binding</keyword>
<name>A0A6S6SXD5_9GAMM</name>
<dbReference type="InterPro" id="IPR014284">
    <property type="entry name" value="RNA_pol_sigma-70_dom"/>
</dbReference>
<sequence length="193" mass="23005">MKPALQDIEDAELIERCRTELPYVMDAFSELIKRHERYVFNVCRRYFGSEDEAEDITQEVFLKVFHALPTFEGRAQFRTWLFRIAINQCHAVAEKNKHFVRHDNYDSEDDFLDTLPSDDSPDQVLSDEDERDCVQRSLRHLRQQDMEILNLRFMGELSLDDIAETLSSKLSATKMRFYRAMEQFKKVYEKLCM</sequence>
<dbReference type="InterPro" id="IPR013249">
    <property type="entry name" value="RNA_pol_sigma70_r4_t2"/>
</dbReference>
<organism evidence="9">
    <name type="scientific">uncultured Thiotrichaceae bacterium</name>
    <dbReference type="NCBI Taxonomy" id="298394"/>
    <lineage>
        <taxon>Bacteria</taxon>
        <taxon>Pseudomonadati</taxon>
        <taxon>Pseudomonadota</taxon>
        <taxon>Gammaproteobacteria</taxon>
        <taxon>Thiotrichales</taxon>
        <taxon>Thiotrichaceae</taxon>
        <taxon>environmental samples</taxon>
    </lineage>
</organism>
<evidence type="ECO:0000259" key="8">
    <source>
        <dbReference type="Pfam" id="PF08281"/>
    </source>
</evidence>
<dbReference type="InterPro" id="IPR013325">
    <property type="entry name" value="RNA_pol_sigma_r2"/>
</dbReference>
<keyword evidence="5 6" id="KW-0804">Transcription</keyword>
<evidence type="ECO:0000313" key="9">
    <source>
        <dbReference type="EMBL" id="CAA6810784.1"/>
    </source>
</evidence>
<gene>
    <name evidence="9" type="ORF">HELGO_WM37080</name>
</gene>
<evidence type="ECO:0000256" key="1">
    <source>
        <dbReference type="ARBA" id="ARBA00010641"/>
    </source>
</evidence>
<dbReference type="InterPro" id="IPR036388">
    <property type="entry name" value="WH-like_DNA-bd_sf"/>
</dbReference>
<feature type="domain" description="RNA polymerase sigma-70 region 2" evidence="7">
    <location>
        <begin position="31"/>
        <end position="90"/>
    </location>
</feature>
<dbReference type="InterPro" id="IPR013324">
    <property type="entry name" value="RNA_pol_sigma_r3/r4-like"/>
</dbReference>
<evidence type="ECO:0000256" key="3">
    <source>
        <dbReference type="ARBA" id="ARBA00023082"/>
    </source>
</evidence>
<dbReference type="EMBL" id="CACVAV010000171">
    <property type="protein sequence ID" value="CAA6810784.1"/>
    <property type="molecule type" value="Genomic_DNA"/>
</dbReference>
<keyword evidence="3 6" id="KW-0731">Sigma factor</keyword>
<dbReference type="InterPro" id="IPR000838">
    <property type="entry name" value="RNA_pol_sigma70_ECF_CS"/>
</dbReference>
<dbReference type="PANTHER" id="PTHR43133">
    <property type="entry name" value="RNA POLYMERASE ECF-TYPE SIGMA FACTO"/>
    <property type="match status" value="1"/>
</dbReference>
<dbReference type="PROSITE" id="PS01063">
    <property type="entry name" value="SIGMA70_ECF"/>
    <property type="match status" value="1"/>
</dbReference>
<dbReference type="GO" id="GO:0003677">
    <property type="term" value="F:DNA binding"/>
    <property type="evidence" value="ECO:0007669"/>
    <property type="project" value="UniProtKB-KW"/>
</dbReference>